<accession>A0A846QX40</accession>
<keyword evidence="10" id="KW-1185">Reference proteome</keyword>
<dbReference type="InterPro" id="IPR036038">
    <property type="entry name" value="Aminotransferase-like"/>
</dbReference>
<comment type="pathway">
    <text evidence="2">Amino-acid biosynthesis; L-valine biosynthesis; L-valine from pyruvate: step 4/4.</text>
</comment>
<organism evidence="9 10">
    <name type="scientific">Saonia flava</name>
    <dbReference type="NCBI Taxonomy" id="523696"/>
    <lineage>
        <taxon>Bacteria</taxon>
        <taxon>Pseudomonadati</taxon>
        <taxon>Bacteroidota</taxon>
        <taxon>Flavobacteriia</taxon>
        <taxon>Flavobacteriales</taxon>
        <taxon>Flavobacteriaceae</taxon>
        <taxon>Saonia</taxon>
    </lineage>
</organism>
<dbReference type="InterPro" id="IPR043131">
    <property type="entry name" value="BCAT-like_N"/>
</dbReference>
<comment type="catalytic activity">
    <reaction evidence="7">
        <text>L-isoleucine + 2-oxoglutarate = (S)-3-methyl-2-oxopentanoate + L-glutamate</text>
        <dbReference type="Rhea" id="RHEA:24801"/>
        <dbReference type="ChEBI" id="CHEBI:16810"/>
        <dbReference type="ChEBI" id="CHEBI:29985"/>
        <dbReference type="ChEBI" id="CHEBI:35146"/>
        <dbReference type="ChEBI" id="CHEBI:58045"/>
        <dbReference type="EC" id="2.6.1.42"/>
    </reaction>
</comment>
<evidence type="ECO:0000256" key="4">
    <source>
        <dbReference type="ARBA" id="ARBA00009320"/>
    </source>
</evidence>
<evidence type="ECO:0000313" key="9">
    <source>
        <dbReference type="EMBL" id="NJB70185.1"/>
    </source>
</evidence>
<protein>
    <recommendedName>
        <fullName evidence="5">branched-chain-amino-acid transaminase</fullName>
        <ecNumber evidence="5">2.6.1.42</ecNumber>
    </recommendedName>
</protein>
<evidence type="ECO:0000256" key="6">
    <source>
        <dbReference type="ARBA" id="ARBA00048212"/>
    </source>
</evidence>
<dbReference type="RefSeq" id="WP_167960771.1">
    <property type="nucleotide sequence ID" value="NZ_JAATJJ010000001.1"/>
</dbReference>
<dbReference type="SUPFAM" id="SSF56752">
    <property type="entry name" value="D-aminoacid aminotransferase-like PLP-dependent enzymes"/>
    <property type="match status" value="1"/>
</dbReference>
<dbReference type="InterPro" id="IPR050571">
    <property type="entry name" value="Class-IV_PLP-Dep_Aminotrnsfr"/>
</dbReference>
<proteinExistence type="inferred from homology"/>
<dbReference type="CDD" id="cd00449">
    <property type="entry name" value="PLPDE_IV"/>
    <property type="match status" value="1"/>
</dbReference>
<reference evidence="9 10" key="1">
    <citation type="submission" date="2020-03" db="EMBL/GenBank/DDBJ databases">
        <title>Genomic Encyclopedia of Type Strains, Phase IV (KMG-IV): sequencing the most valuable type-strain genomes for metagenomic binning, comparative biology and taxonomic classification.</title>
        <authorList>
            <person name="Goeker M."/>
        </authorList>
    </citation>
    <scope>NUCLEOTIDE SEQUENCE [LARGE SCALE GENOMIC DNA]</scope>
    <source>
        <strain evidence="9 10">DSM 29762</strain>
    </source>
</reference>
<dbReference type="Gene3D" id="3.20.10.10">
    <property type="entry name" value="D-amino Acid Aminotransferase, subunit A, domain 2"/>
    <property type="match status" value="1"/>
</dbReference>
<dbReference type="Proteomes" id="UP000590442">
    <property type="component" value="Unassembled WGS sequence"/>
</dbReference>
<gene>
    <name evidence="9" type="ORF">GGR42_000647</name>
</gene>
<comment type="similarity">
    <text evidence="4">Belongs to the class-IV pyridoxal-phosphate-dependent aminotransferase family.</text>
</comment>
<dbReference type="InterPro" id="IPR043132">
    <property type="entry name" value="BCAT-like_C"/>
</dbReference>
<evidence type="ECO:0000256" key="2">
    <source>
        <dbReference type="ARBA" id="ARBA00004931"/>
    </source>
</evidence>
<dbReference type="Gene3D" id="3.30.470.10">
    <property type="match status" value="1"/>
</dbReference>
<dbReference type="GO" id="GO:0004084">
    <property type="term" value="F:branched-chain-amino-acid transaminase activity"/>
    <property type="evidence" value="ECO:0007669"/>
    <property type="project" value="UniProtKB-EC"/>
</dbReference>
<keyword evidence="9" id="KW-0808">Transferase</keyword>
<dbReference type="EMBL" id="JAATJJ010000001">
    <property type="protein sequence ID" value="NJB70185.1"/>
    <property type="molecule type" value="Genomic_DNA"/>
</dbReference>
<evidence type="ECO:0000256" key="7">
    <source>
        <dbReference type="ARBA" id="ARBA00048798"/>
    </source>
</evidence>
<dbReference type="AlphaFoldDB" id="A0A846QX40"/>
<evidence type="ECO:0000256" key="5">
    <source>
        <dbReference type="ARBA" id="ARBA00013053"/>
    </source>
</evidence>
<dbReference type="Pfam" id="PF01063">
    <property type="entry name" value="Aminotran_4"/>
    <property type="match status" value="1"/>
</dbReference>
<dbReference type="PANTHER" id="PTHR42743:SF11">
    <property type="entry name" value="AMINODEOXYCHORISMATE LYASE"/>
    <property type="match status" value="1"/>
</dbReference>
<dbReference type="InterPro" id="IPR001544">
    <property type="entry name" value="Aminotrans_IV"/>
</dbReference>
<comment type="caution">
    <text evidence="9">The sequence shown here is derived from an EMBL/GenBank/DDBJ whole genome shotgun (WGS) entry which is preliminary data.</text>
</comment>
<dbReference type="EC" id="2.6.1.42" evidence="5"/>
<dbReference type="GO" id="GO:0046394">
    <property type="term" value="P:carboxylic acid biosynthetic process"/>
    <property type="evidence" value="ECO:0007669"/>
    <property type="project" value="UniProtKB-ARBA"/>
</dbReference>
<comment type="pathway">
    <text evidence="3">Amino-acid biosynthesis; L-leucine biosynthesis; L-leucine from 3-methyl-2-oxobutanoate: step 4/4.</text>
</comment>
<evidence type="ECO:0000313" key="10">
    <source>
        <dbReference type="Proteomes" id="UP000590442"/>
    </source>
</evidence>
<keyword evidence="9" id="KW-0032">Aminotransferase</keyword>
<evidence type="ECO:0000256" key="3">
    <source>
        <dbReference type="ARBA" id="ARBA00005072"/>
    </source>
</evidence>
<comment type="catalytic activity">
    <reaction evidence="8">
        <text>L-leucine + 2-oxoglutarate = 4-methyl-2-oxopentanoate + L-glutamate</text>
        <dbReference type="Rhea" id="RHEA:18321"/>
        <dbReference type="ChEBI" id="CHEBI:16810"/>
        <dbReference type="ChEBI" id="CHEBI:17865"/>
        <dbReference type="ChEBI" id="CHEBI:29985"/>
        <dbReference type="ChEBI" id="CHEBI:57427"/>
        <dbReference type="EC" id="2.6.1.42"/>
    </reaction>
</comment>
<dbReference type="PANTHER" id="PTHR42743">
    <property type="entry name" value="AMINO-ACID AMINOTRANSFERASE"/>
    <property type="match status" value="1"/>
</dbReference>
<evidence type="ECO:0000256" key="1">
    <source>
        <dbReference type="ARBA" id="ARBA00004824"/>
    </source>
</evidence>
<evidence type="ECO:0000256" key="8">
    <source>
        <dbReference type="ARBA" id="ARBA00049229"/>
    </source>
</evidence>
<comment type="catalytic activity">
    <reaction evidence="6">
        <text>L-valine + 2-oxoglutarate = 3-methyl-2-oxobutanoate + L-glutamate</text>
        <dbReference type="Rhea" id="RHEA:24813"/>
        <dbReference type="ChEBI" id="CHEBI:11851"/>
        <dbReference type="ChEBI" id="CHEBI:16810"/>
        <dbReference type="ChEBI" id="CHEBI:29985"/>
        <dbReference type="ChEBI" id="CHEBI:57762"/>
        <dbReference type="EC" id="2.6.1.42"/>
    </reaction>
</comment>
<sequence length="281" mass="31777">MVNFSGKIISKDSLYLNHLNRGLRYGDALFESIRVINGRIAFWEDHYLRLMASMRIMRMNIPMSFTMEFLESQITATVDGNGLTDGFSRVRLTVFRNNGGLYLPQDNDVSYVIEANVLANGRFRIDGSSYEVELFKDFFINADMLSTLKTNNKAINVVGSIYAKENGYDNCILLNGSKQVVEALNGNVFLIKGKTVKTPPKKDGCLNGIVRKKLIAIIDKHEELILEETSISPFELQKADELFVTNSIIGIQPVTKYRKKEYHSTVATKLLDELNKIAKED</sequence>
<comment type="pathway">
    <text evidence="1">Amino-acid biosynthesis; L-isoleucine biosynthesis; L-isoleucine from 2-oxobutanoate: step 4/4.</text>
</comment>
<name>A0A846QX40_9FLAO</name>